<reference evidence="3" key="1">
    <citation type="journal article" date="2019" name="Int. J. Syst. Evol. Microbiol.">
        <title>The Global Catalogue of Microorganisms (GCM) 10K type strain sequencing project: providing services to taxonomists for standard genome sequencing and annotation.</title>
        <authorList>
            <consortium name="The Broad Institute Genomics Platform"/>
            <consortium name="The Broad Institute Genome Sequencing Center for Infectious Disease"/>
            <person name="Wu L."/>
            <person name="Ma J."/>
        </authorList>
    </citation>
    <scope>NUCLEOTIDE SEQUENCE [LARGE SCALE GENOMIC DNA]</scope>
    <source>
        <strain evidence="3">CCUG 62952</strain>
    </source>
</reference>
<keyword evidence="1" id="KW-0472">Membrane</keyword>
<evidence type="ECO:0008006" key="4">
    <source>
        <dbReference type="Google" id="ProtNLM"/>
    </source>
</evidence>
<name>A0ABW3CYI9_9FLAO</name>
<evidence type="ECO:0000256" key="1">
    <source>
        <dbReference type="SAM" id="Phobius"/>
    </source>
</evidence>
<feature type="transmembrane region" description="Helical" evidence="1">
    <location>
        <begin position="64"/>
        <end position="81"/>
    </location>
</feature>
<dbReference type="Proteomes" id="UP001596978">
    <property type="component" value="Unassembled WGS sequence"/>
</dbReference>
<feature type="transmembrane region" description="Helical" evidence="1">
    <location>
        <begin position="39"/>
        <end position="58"/>
    </location>
</feature>
<sequence length="186" mass="22477">MTDKLHEIEFRLSYQESHFKEVFEDVYDLKRRKRRKADAKIIVFIFLVPIIVGFIYGPKSTSEWFFIFFLCLGLLMATLDFKSHSESLKKSRKWIEDFYQLNHSYKEHKLKLNNKSVCLIQDKDVLEVNWENIAEHQVAADYIVIHYQHSGKIVLPRNSFVNNDFEDFLATFKRRIFWPYELKKRT</sequence>
<gene>
    <name evidence="2" type="ORF">ACFQ1M_10260</name>
</gene>
<keyword evidence="3" id="KW-1185">Reference proteome</keyword>
<dbReference type="RefSeq" id="WP_386407850.1">
    <property type="nucleotide sequence ID" value="NZ_JBHTJH010000010.1"/>
</dbReference>
<accession>A0ABW3CYI9</accession>
<organism evidence="2 3">
    <name type="scientific">Sungkyunkwania multivorans</name>
    <dbReference type="NCBI Taxonomy" id="1173618"/>
    <lineage>
        <taxon>Bacteria</taxon>
        <taxon>Pseudomonadati</taxon>
        <taxon>Bacteroidota</taxon>
        <taxon>Flavobacteriia</taxon>
        <taxon>Flavobacteriales</taxon>
        <taxon>Flavobacteriaceae</taxon>
        <taxon>Sungkyunkwania</taxon>
    </lineage>
</organism>
<proteinExistence type="predicted"/>
<comment type="caution">
    <text evidence="2">The sequence shown here is derived from an EMBL/GenBank/DDBJ whole genome shotgun (WGS) entry which is preliminary data.</text>
</comment>
<dbReference type="EMBL" id="JBHTJH010000010">
    <property type="protein sequence ID" value="MFD0862585.1"/>
    <property type="molecule type" value="Genomic_DNA"/>
</dbReference>
<evidence type="ECO:0000313" key="3">
    <source>
        <dbReference type="Proteomes" id="UP001596978"/>
    </source>
</evidence>
<evidence type="ECO:0000313" key="2">
    <source>
        <dbReference type="EMBL" id="MFD0862585.1"/>
    </source>
</evidence>
<keyword evidence="1" id="KW-1133">Transmembrane helix</keyword>
<keyword evidence="1" id="KW-0812">Transmembrane</keyword>
<protein>
    <recommendedName>
        <fullName evidence="4">YcxB-like protein domain-containing protein</fullName>
    </recommendedName>
</protein>